<dbReference type="PANTHER" id="PTHR13710">
    <property type="entry name" value="DNA HELICASE RECQ FAMILY MEMBER"/>
    <property type="match status" value="1"/>
</dbReference>
<feature type="non-terminal residue" evidence="13">
    <location>
        <position position="1240"/>
    </location>
</feature>
<evidence type="ECO:0000256" key="2">
    <source>
        <dbReference type="ARBA" id="ARBA00022741"/>
    </source>
</evidence>
<comment type="catalytic activity">
    <reaction evidence="8">
        <text>Couples ATP hydrolysis with the unwinding of duplex DNA by translocating in the 3'-5' direction.</text>
        <dbReference type="EC" id="5.6.2.4"/>
    </reaction>
</comment>
<dbReference type="PANTHER" id="PTHR13710:SF105">
    <property type="entry name" value="ATP-DEPENDENT DNA HELICASE Q1"/>
    <property type="match status" value="1"/>
</dbReference>
<organism evidence="13 14">
    <name type="scientific">Gigaspora margarita</name>
    <dbReference type="NCBI Taxonomy" id="4874"/>
    <lineage>
        <taxon>Eukaryota</taxon>
        <taxon>Fungi</taxon>
        <taxon>Fungi incertae sedis</taxon>
        <taxon>Mucoromycota</taxon>
        <taxon>Glomeromycotina</taxon>
        <taxon>Glomeromycetes</taxon>
        <taxon>Diversisporales</taxon>
        <taxon>Gigasporaceae</taxon>
        <taxon>Gigaspora</taxon>
    </lineage>
</organism>
<evidence type="ECO:0000259" key="11">
    <source>
        <dbReference type="PROSITE" id="PS51192"/>
    </source>
</evidence>
<dbReference type="EMBL" id="CAJVQB010014619">
    <property type="protein sequence ID" value="CAG8769607.1"/>
    <property type="molecule type" value="Genomic_DNA"/>
</dbReference>
<dbReference type="SMART" id="SM00490">
    <property type="entry name" value="HELICc"/>
    <property type="match status" value="1"/>
</dbReference>
<gene>
    <name evidence="13" type="ORF">GMARGA_LOCUS18374</name>
</gene>
<evidence type="ECO:0000256" key="1">
    <source>
        <dbReference type="ARBA" id="ARBA00005446"/>
    </source>
</evidence>
<evidence type="ECO:0000256" key="4">
    <source>
        <dbReference type="ARBA" id="ARBA00022806"/>
    </source>
</evidence>
<sequence length="1240" mass="142576">MVKWYEQCIAQMPEKRKRMGNSKDGPLVREINQLEVLPLHASLRVISLQAEVPSMAGYYHYKTAGKDEWIPLLPGYSVFFYSAKNIWKFSIVNENYRLKFQWGIYKDNDFQNPSETNSDYCLFQKAKTRYDPNNARSLPYLLGFFEPDNVTFLQATVATHYPNYFSEYQQLIKAQNYEASLRTKLKRKASEISTLIENEKETPGISMRFDILLEKEGKTLPPESIQALMLDHKESKVKIRNLSRQITHLKQRIEQLENELEQSTMIPDDDNLLEDKIKDVIKSNQLGSTMLVSTHQYLSLVLTQPCPNCSNKNLLNKTWNISSIGFRVNSIIECIKCNSTYEHTNEKEIQFSKAVAASGLASGLSRNAIQSSLATIGVTSQISKKTYHKYQKMYFTPLIACAKSSTTQALEKCIEYALSQNKEALAVGFDCSWSHVRNAHQASGKFICQEMPPDYFHKPIVAFDITQKSRSTKVNNTELTKIIHQGNFDKSSKQMEHAILIEVINQISPLLDENNLHLEVCIDGDLDSNKALAHVRIVTKISADLKHLTKNIRNTVLTAFRKEAEKSSTPTEEETCKMQVDGLIRHLQNNHLDCWSDVCWTKDDPSILLQNPTLCGLLESRVNAFKNFLEKAFRIPRNQSIVTLDRTSQNEAFNRVKLIFLDKRIDYWKSYTAQHAMAVIYYNEGYTYLLSEIREIYCGKPFELEDTLNISEKYANEHMELIGFDFSKDLIPYKLKAQDRLQKDEFYPFFASLIVDFDATIQCLGCRVFPKHISGLCTLCFTYVILYGWNKLINHKNLTTNDKFYLISLQKEYELSAMSFTEKKKDTLVIMKTGGGKSFCYAASAILFDGLTIVISPLKSLIQDQVGTIEYEKKVVEEIALGFTRLLYVTPEKLLLNNSLKILCNRLHEDGKLQFVIDEAHCIFSFCHFRENWGKLGVLKQMYPDSKIMALTATLSWDNIIDLRNNLNISAQNFKLVRGKNFLRPELCFSVLDRENSKSDLINQVIDLIKDVEKTDHVIIYCARVDDCSEIYDALCSKMEERKLGKYHGQLLEHVKKEVIEKWNKKQTYIMIATSAFGLGIDMPDVRLVIHYNFPMTDLIQHSGRAGRNQQKSKCVILYSKKDIRSNYVIIADDDPIPLVCNSPDNSCDNCIRRKTDRVKEKDAQMDIVYMLKDRNLNLSDLSREKPRVLTTKLLAELALTDLVRRGLVKQTIWLERKANTAYLTCNLVIDGTTEDVNQL</sequence>
<feature type="domain" description="Helicase ATP-binding" evidence="11">
    <location>
        <begin position="818"/>
        <end position="973"/>
    </location>
</feature>
<comment type="caution">
    <text evidence="13">The sequence shown here is derived from an EMBL/GenBank/DDBJ whole genome shotgun (WGS) entry which is preliminary data.</text>
</comment>
<proteinExistence type="inferred from homology"/>
<protein>
    <recommendedName>
        <fullName evidence="9">DNA 3'-5' helicase</fullName>
        <ecNumber evidence="9">5.6.2.4</ecNumber>
    </recommendedName>
</protein>
<dbReference type="PROSITE" id="PS51192">
    <property type="entry name" value="HELICASE_ATP_BIND_1"/>
    <property type="match status" value="1"/>
</dbReference>
<keyword evidence="10" id="KW-0175">Coiled coil</keyword>
<dbReference type="SMART" id="SM00487">
    <property type="entry name" value="DEXDc"/>
    <property type="match status" value="1"/>
</dbReference>
<dbReference type="PROSITE" id="PS51194">
    <property type="entry name" value="HELICASE_CTER"/>
    <property type="match status" value="1"/>
</dbReference>
<evidence type="ECO:0000313" key="13">
    <source>
        <dbReference type="EMBL" id="CAG8769607.1"/>
    </source>
</evidence>
<comment type="similarity">
    <text evidence="1">Belongs to the helicase family. RecQ subfamily.</text>
</comment>
<evidence type="ECO:0000256" key="3">
    <source>
        <dbReference type="ARBA" id="ARBA00022801"/>
    </source>
</evidence>
<dbReference type="InterPro" id="IPR027417">
    <property type="entry name" value="P-loop_NTPase"/>
</dbReference>
<evidence type="ECO:0000259" key="12">
    <source>
        <dbReference type="PROSITE" id="PS51194"/>
    </source>
</evidence>
<dbReference type="Proteomes" id="UP000789901">
    <property type="component" value="Unassembled WGS sequence"/>
</dbReference>
<keyword evidence="7" id="KW-0413">Isomerase</keyword>
<dbReference type="Pfam" id="PF00271">
    <property type="entry name" value="Helicase_C"/>
    <property type="match status" value="1"/>
</dbReference>
<dbReference type="InterPro" id="IPR004589">
    <property type="entry name" value="DNA_helicase_ATP-dep_RecQ"/>
</dbReference>
<evidence type="ECO:0000256" key="6">
    <source>
        <dbReference type="ARBA" id="ARBA00023125"/>
    </source>
</evidence>
<evidence type="ECO:0000256" key="5">
    <source>
        <dbReference type="ARBA" id="ARBA00022840"/>
    </source>
</evidence>
<keyword evidence="5" id="KW-0067">ATP-binding</keyword>
<reference evidence="13 14" key="1">
    <citation type="submission" date="2021-06" db="EMBL/GenBank/DDBJ databases">
        <authorList>
            <person name="Kallberg Y."/>
            <person name="Tangrot J."/>
            <person name="Rosling A."/>
        </authorList>
    </citation>
    <scope>NUCLEOTIDE SEQUENCE [LARGE SCALE GENOMIC DNA]</scope>
    <source>
        <strain evidence="13 14">120-4 pot B 10/14</strain>
    </source>
</reference>
<dbReference type="InterPro" id="IPR014001">
    <property type="entry name" value="Helicase_ATP-bd"/>
</dbReference>
<dbReference type="NCBIfam" id="TIGR00614">
    <property type="entry name" value="recQ_fam"/>
    <property type="match status" value="1"/>
</dbReference>
<keyword evidence="3" id="KW-0378">Hydrolase</keyword>
<dbReference type="InterPro" id="IPR011545">
    <property type="entry name" value="DEAD/DEAH_box_helicase_dom"/>
</dbReference>
<keyword evidence="6" id="KW-0238">DNA-binding</keyword>
<feature type="domain" description="Helicase C-terminal" evidence="12">
    <location>
        <begin position="1004"/>
        <end position="1167"/>
    </location>
</feature>
<name>A0ABN7VG97_GIGMA</name>
<evidence type="ECO:0000256" key="7">
    <source>
        <dbReference type="ARBA" id="ARBA00023235"/>
    </source>
</evidence>
<dbReference type="Pfam" id="PF00270">
    <property type="entry name" value="DEAD"/>
    <property type="match status" value="1"/>
</dbReference>
<keyword evidence="14" id="KW-1185">Reference proteome</keyword>
<evidence type="ECO:0000256" key="9">
    <source>
        <dbReference type="ARBA" id="ARBA00034808"/>
    </source>
</evidence>
<keyword evidence="2" id="KW-0547">Nucleotide-binding</keyword>
<feature type="coiled-coil region" evidence="10">
    <location>
        <begin position="232"/>
        <end position="266"/>
    </location>
</feature>
<dbReference type="EC" id="5.6.2.4" evidence="9"/>
<evidence type="ECO:0000256" key="8">
    <source>
        <dbReference type="ARBA" id="ARBA00034617"/>
    </source>
</evidence>
<evidence type="ECO:0000256" key="10">
    <source>
        <dbReference type="SAM" id="Coils"/>
    </source>
</evidence>
<accession>A0ABN7VG97</accession>
<dbReference type="Gene3D" id="3.40.50.300">
    <property type="entry name" value="P-loop containing nucleotide triphosphate hydrolases"/>
    <property type="match status" value="2"/>
</dbReference>
<evidence type="ECO:0000313" key="14">
    <source>
        <dbReference type="Proteomes" id="UP000789901"/>
    </source>
</evidence>
<dbReference type="SUPFAM" id="SSF52540">
    <property type="entry name" value="P-loop containing nucleoside triphosphate hydrolases"/>
    <property type="match status" value="1"/>
</dbReference>
<keyword evidence="4" id="KW-0347">Helicase</keyword>
<dbReference type="InterPro" id="IPR001650">
    <property type="entry name" value="Helicase_C-like"/>
</dbReference>